<dbReference type="InterPro" id="IPR044748">
    <property type="entry name" value="Trm3/TARBP1_C"/>
</dbReference>
<evidence type="ECO:0000313" key="5">
    <source>
        <dbReference type="Proteomes" id="UP000190831"/>
    </source>
</evidence>
<dbReference type="CDD" id="cd18091">
    <property type="entry name" value="SpoU-like_TRM3-like"/>
    <property type="match status" value="1"/>
</dbReference>
<dbReference type="PANTHER" id="PTHR12029">
    <property type="entry name" value="RNA METHYLTRANSFERASE"/>
    <property type="match status" value="1"/>
</dbReference>
<dbReference type="Proteomes" id="UP000190831">
    <property type="component" value="Chromosome E"/>
</dbReference>
<evidence type="ECO:0000259" key="3">
    <source>
        <dbReference type="Pfam" id="PF00588"/>
    </source>
</evidence>
<evidence type="ECO:0000256" key="1">
    <source>
        <dbReference type="ARBA" id="ARBA00022603"/>
    </source>
</evidence>
<keyword evidence="2" id="KW-0808">Transferase</keyword>
<dbReference type="GO" id="GO:0003723">
    <property type="term" value="F:RNA binding"/>
    <property type="evidence" value="ECO:0007669"/>
    <property type="project" value="InterPro"/>
</dbReference>
<dbReference type="Pfam" id="PF00588">
    <property type="entry name" value="SpoU_methylase"/>
    <property type="match status" value="1"/>
</dbReference>
<keyword evidence="5" id="KW-1185">Reference proteome</keyword>
<evidence type="ECO:0000313" key="4">
    <source>
        <dbReference type="EMBL" id="SCW01912.1"/>
    </source>
</evidence>
<evidence type="ECO:0000256" key="2">
    <source>
        <dbReference type="ARBA" id="ARBA00022679"/>
    </source>
</evidence>
<sequence length="1451" mass="165943">MNKIDSFSLKRQPSIRSRSCFGSMLKPTGDVLGKYLPRTKQKEIISDLVETDELEEVFSVLCAITFQEEVLDEVSDEVKDKISSKLAGLMVQEHPDGFDTQSLEIFAKVLSQMDAAYSKMLSWIYEKLLSFAQDNLSKFHGQGLVAKRLEGASGSQSFDTESKPNIVVLLDFLEKVFTFREGHDLPHTDLDLLLVYMNGFNNETVASISAKLVKWRIPEISKNCALDEQFDNSVWQYVRTLFDITTESWKIRNGLLFLMRSLMTRTVTKSLVDFMKESQFWAFLQFGLAHEVHELRKLSLSILKLSLQNMPHVESFTNPFVVWLEPAKKTTLDFFKKFTTLYEIVALDTALNQYEAAHEDILQLFQSTLLPPSWGLIIISTGLKASMESVRRYTVKLMFDIQDKSVFQDNLTELRDNYLPSCMNAQYFNVNGQECAHGEALSQFVEGILASSVEKVDEQSASKSSVVLHSLLESLYNQKSAFDPARIYVAFGILNALKKKRLHIVNETHFQIIKKLFSFESEEEVFETTIRELCLSFLMFVDMETSPISWIDTIAQEVKTKFGDYSYVSIRIDDFIDVAVTSFDKYEAENILREFNTDDTIFQVLTFAIFGILPTQLEPKFLIEVGRSGASLAAIDSFHYTSLLSSLLLGDKDDSTYENCFELVDLPLFNSQTWSLVDLNTLFNSLKKEFGPNKFKFFVEIYRRTVQHSMNLVDIKLTTVIEFYSLIADDIRAHNNATFKYKDSIYGDYFTFIKAYLQSYALVRDENTEADEVFILLKLMQRNVSEDNGNFLGNLAVIQLCEYLLDTYVVPTLQSSEECFGDDRAIVEQISLLLSAIWDDVSSERLVLHQKELHLAFIKTMFHPMVLFFALDERETTLAARLLKYGLDIVEQSYSRRTLLPTLSKRFDFFVQTCGDHFCGCGEDYDWMITLLVNIFTQTQMDTNIFKLKPVIATLFDKKLGVLLDSPEGLYNKIYGGPEVASRVFVIGTIMNSTAEFKERFMEYLIEKDKNFLRARKGTDGAEELQRLLKWQLLLLSIKSVYPDLLHEYVEDKIAPSLLHETSPLVRLYMEWFIAYDLVHYDGSSVPSNVEDAMFKLLQNHTKPILAITAERILYIATKAQCVLKHKLTFLKRFLPQLISNCTSNKPLIRHFSNSLILSFWPSLQEYITDSTVREVIENLFENAKSTQLYGQYRSGDANVWDLENDLNLTSMFGGVIMKISDHSVPYIDEKTFSKYLSSRDLFPLGRDETDSWLAKRSSNKDIKVASGMKNSPLQTKSGAWETVMDVENRTPNSTVRRSELIVVASMVDKAPNLGGICRLCDVLGVGLMTVHDIRVKQHPQFKNVAVTADRWMPIEAVAIEDIVRYMRSKKREGYTLIGLEQTDKSVKLDNHYQFPPKSLILLGTEAEGIPGYMLSELDLCLEIKQSGVIRSMNIQTATAVIVHSYSAQHM</sequence>
<dbReference type="InterPro" id="IPR045330">
    <property type="entry name" value="TRM3/TARBP1"/>
</dbReference>
<dbReference type="SUPFAM" id="SSF75217">
    <property type="entry name" value="alpha/beta knot"/>
    <property type="match status" value="1"/>
</dbReference>
<dbReference type="InterPro" id="IPR029028">
    <property type="entry name" value="Alpha/beta_knot_MTases"/>
</dbReference>
<name>A0A1G4MDF0_LACFM</name>
<dbReference type="EMBL" id="LT598488">
    <property type="protein sequence ID" value="SCW01912.1"/>
    <property type="molecule type" value="Genomic_DNA"/>
</dbReference>
<dbReference type="InterPro" id="IPR029026">
    <property type="entry name" value="tRNA_m1G_MTases_N"/>
</dbReference>
<dbReference type="FunFam" id="3.40.1280.10:FF:000022">
    <property type="entry name" value="Trm3p"/>
    <property type="match status" value="1"/>
</dbReference>
<feature type="domain" description="tRNA/rRNA methyltransferase SpoU type" evidence="3">
    <location>
        <begin position="1301"/>
        <end position="1443"/>
    </location>
</feature>
<gene>
    <name evidence="4" type="ORF">LAFE_0E10000G</name>
</gene>
<dbReference type="GO" id="GO:0016423">
    <property type="term" value="F:tRNA (guanine) methyltransferase activity"/>
    <property type="evidence" value="ECO:0007669"/>
    <property type="project" value="InterPro"/>
</dbReference>
<dbReference type="OrthoDB" id="241340at2759"/>
<keyword evidence="1" id="KW-0489">Methyltransferase</keyword>
<accession>A0A1G4MDF0</accession>
<dbReference type="OMA" id="VTADRWM"/>
<dbReference type="STRING" id="4955.A0A1G4MDF0"/>
<proteinExistence type="predicted"/>
<organism evidence="4 5">
    <name type="scientific">Lachancea fermentati</name>
    <name type="common">Zygosaccharomyces fermentati</name>
    <dbReference type="NCBI Taxonomy" id="4955"/>
    <lineage>
        <taxon>Eukaryota</taxon>
        <taxon>Fungi</taxon>
        <taxon>Dikarya</taxon>
        <taxon>Ascomycota</taxon>
        <taxon>Saccharomycotina</taxon>
        <taxon>Saccharomycetes</taxon>
        <taxon>Saccharomycetales</taxon>
        <taxon>Saccharomycetaceae</taxon>
        <taxon>Lachancea</taxon>
    </lineage>
</organism>
<reference evidence="5" key="1">
    <citation type="submission" date="2016-03" db="EMBL/GenBank/DDBJ databases">
        <authorList>
            <person name="Devillers H."/>
        </authorList>
    </citation>
    <scope>NUCLEOTIDE SEQUENCE [LARGE SCALE GENOMIC DNA]</scope>
</reference>
<dbReference type="GO" id="GO:0030488">
    <property type="term" value="P:tRNA methylation"/>
    <property type="evidence" value="ECO:0007669"/>
    <property type="project" value="InterPro"/>
</dbReference>
<protein>
    <submittedName>
        <fullName evidence="4">LAFE_0E10000g1_1</fullName>
    </submittedName>
</protein>
<dbReference type="InterPro" id="IPR001537">
    <property type="entry name" value="SpoU_MeTrfase"/>
</dbReference>
<dbReference type="Gene3D" id="3.40.1280.10">
    <property type="match status" value="1"/>
</dbReference>
<dbReference type="PANTHER" id="PTHR12029:SF11">
    <property type="entry name" value="METHYLTRANSFERASE TARBP1-RELATED"/>
    <property type="match status" value="1"/>
</dbReference>